<dbReference type="Proteomes" id="UP000674234">
    <property type="component" value="Unassembled WGS sequence"/>
</dbReference>
<name>A0A940WC64_9ACTN</name>
<dbReference type="PANTHER" id="PTHR45527:SF1">
    <property type="entry name" value="FATTY ACID SYNTHASE"/>
    <property type="match status" value="1"/>
</dbReference>
<gene>
    <name evidence="3" type="ORF">JOL79_02985</name>
</gene>
<dbReference type="GO" id="GO:0005737">
    <property type="term" value="C:cytoplasm"/>
    <property type="evidence" value="ECO:0007669"/>
    <property type="project" value="TreeGrafter"/>
</dbReference>
<dbReference type="Pfam" id="PF00668">
    <property type="entry name" value="Condensation"/>
    <property type="match status" value="1"/>
</dbReference>
<protein>
    <recommendedName>
        <fullName evidence="2">Condensation domain-containing protein</fullName>
    </recommendedName>
</protein>
<dbReference type="GO" id="GO:0008610">
    <property type="term" value="P:lipid biosynthetic process"/>
    <property type="evidence" value="ECO:0007669"/>
    <property type="project" value="UniProtKB-ARBA"/>
</dbReference>
<evidence type="ECO:0000313" key="4">
    <source>
        <dbReference type="Proteomes" id="UP000674234"/>
    </source>
</evidence>
<reference evidence="3" key="1">
    <citation type="submission" date="2021-02" db="EMBL/GenBank/DDBJ databases">
        <title>Draft genome sequence of Microbispora sp. RL4-1S isolated from rice leaves in Thailand.</title>
        <authorList>
            <person name="Muangham S."/>
            <person name="Duangmal K."/>
        </authorList>
    </citation>
    <scope>NUCLEOTIDE SEQUENCE</scope>
    <source>
        <strain evidence="3">RL4-1S</strain>
    </source>
</reference>
<accession>A0A940WC64</accession>
<dbReference type="EMBL" id="JAFCNB010000001">
    <property type="protein sequence ID" value="MBP2702766.1"/>
    <property type="molecule type" value="Genomic_DNA"/>
</dbReference>
<evidence type="ECO:0000256" key="1">
    <source>
        <dbReference type="SAM" id="MobiDB-lite"/>
    </source>
</evidence>
<dbReference type="GO" id="GO:0043041">
    <property type="term" value="P:amino acid activation for nonribosomal peptide biosynthetic process"/>
    <property type="evidence" value="ECO:0007669"/>
    <property type="project" value="TreeGrafter"/>
</dbReference>
<dbReference type="AlphaFoldDB" id="A0A940WC64"/>
<feature type="domain" description="Condensation" evidence="2">
    <location>
        <begin position="39"/>
        <end position="340"/>
    </location>
</feature>
<dbReference type="GO" id="GO:0031177">
    <property type="term" value="F:phosphopantetheine binding"/>
    <property type="evidence" value="ECO:0007669"/>
    <property type="project" value="TreeGrafter"/>
</dbReference>
<dbReference type="GO" id="GO:0044550">
    <property type="term" value="P:secondary metabolite biosynthetic process"/>
    <property type="evidence" value="ECO:0007669"/>
    <property type="project" value="TreeGrafter"/>
</dbReference>
<dbReference type="PANTHER" id="PTHR45527">
    <property type="entry name" value="NONRIBOSOMAL PEPTIDE SYNTHETASE"/>
    <property type="match status" value="1"/>
</dbReference>
<dbReference type="RefSeq" id="WP_210154019.1">
    <property type="nucleotide sequence ID" value="NZ_JAFCNB010000001.1"/>
</dbReference>
<feature type="region of interest" description="Disordered" evidence="1">
    <location>
        <begin position="464"/>
        <end position="483"/>
    </location>
</feature>
<proteinExistence type="predicted"/>
<organism evidence="3 4">
    <name type="scientific">Microbispora oryzae</name>
    <dbReference type="NCBI Taxonomy" id="2806554"/>
    <lineage>
        <taxon>Bacteria</taxon>
        <taxon>Bacillati</taxon>
        <taxon>Actinomycetota</taxon>
        <taxon>Actinomycetes</taxon>
        <taxon>Streptosporangiales</taxon>
        <taxon>Streptosporangiaceae</taxon>
        <taxon>Microbispora</taxon>
    </lineage>
</organism>
<dbReference type="GO" id="GO:0003824">
    <property type="term" value="F:catalytic activity"/>
    <property type="evidence" value="ECO:0007669"/>
    <property type="project" value="InterPro"/>
</dbReference>
<dbReference type="SUPFAM" id="SSF52777">
    <property type="entry name" value="CoA-dependent acyltransferases"/>
    <property type="match status" value="2"/>
</dbReference>
<dbReference type="InterPro" id="IPR001242">
    <property type="entry name" value="Condensation_dom"/>
</dbReference>
<dbReference type="Gene3D" id="3.30.559.30">
    <property type="entry name" value="Nonribosomal peptide synthetase, condensation domain"/>
    <property type="match status" value="1"/>
</dbReference>
<dbReference type="Gene3D" id="3.30.559.10">
    <property type="entry name" value="Chloramphenicol acetyltransferase-like domain"/>
    <property type="match status" value="1"/>
</dbReference>
<keyword evidence="4" id="KW-1185">Reference proteome</keyword>
<comment type="caution">
    <text evidence="3">The sequence shown here is derived from an EMBL/GenBank/DDBJ whole genome shotgun (WGS) entry which is preliminary data.</text>
</comment>
<dbReference type="InterPro" id="IPR023213">
    <property type="entry name" value="CAT-like_dom_sf"/>
</dbReference>
<evidence type="ECO:0000259" key="2">
    <source>
        <dbReference type="Pfam" id="PF00668"/>
    </source>
</evidence>
<evidence type="ECO:0000313" key="3">
    <source>
        <dbReference type="EMBL" id="MBP2702766.1"/>
    </source>
</evidence>
<sequence>MMAKLVRHLVPFHGTRSVTGPFTWRQRQIWRDMEVVPEAAYQVTQVMPVPGGLTVEDVLARIGVIVSRHEALRSLFGVDHGGEPGQRVLSAGVVAVDVLTVESRGETDLGRVLREAESGLADRPYDPAADLPFRALVCVIDDAPGMVILCASHLAADLTSMRLLVGELSEEVSAAAEGRAPTPPPRSRTPVDQALWEGSAEGRGRLEAALRYWAEQLALAPPQIFPPAAGPASTPRFWRGGLVSRAVPVALRTLATACHTTTSMVLLAATAALLGRMTGRPRCALRLVAPNRLAPELRYAVGHLAQEIVATIDVDGELFEDVVRETWSAAVRAYRHGLYDPRHADRLVRDVAVARGTVIDLSCYYDDQWVDPCRRREWTLLPPADLRAALADTVFRWEDRTEEDSLTFSLEVYDVFGEPDMIRISLMADTRYIPPGSIEAFLRGLERLLVTLTDGEVRLAEIHRPAGAAGGGTGDGTDGRADD</sequence>